<dbReference type="Proteomes" id="UP001142400">
    <property type="component" value="Unassembled WGS sequence"/>
</dbReference>
<evidence type="ECO:0000313" key="2">
    <source>
        <dbReference type="Proteomes" id="UP001142400"/>
    </source>
</evidence>
<dbReference type="SUPFAM" id="SSF56349">
    <property type="entry name" value="DNA breaking-rejoining enzymes"/>
    <property type="match status" value="1"/>
</dbReference>
<dbReference type="EMBL" id="JANIIC010000144">
    <property type="protein sequence ID" value="MCQ8836487.1"/>
    <property type="molecule type" value="Genomic_DNA"/>
</dbReference>
<evidence type="ECO:0000313" key="1">
    <source>
        <dbReference type="EMBL" id="MCQ8836487.1"/>
    </source>
</evidence>
<proteinExistence type="predicted"/>
<reference evidence="1" key="1">
    <citation type="submission" date="2022-06" db="EMBL/GenBank/DDBJ databases">
        <title>WGS of actinobacteria.</title>
        <authorList>
            <person name="Thawai C."/>
        </authorList>
    </citation>
    <scope>NUCLEOTIDE SEQUENCE</scope>
    <source>
        <strain evidence="1">DSM 42010</strain>
    </source>
</reference>
<gene>
    <name evidence="1" type="ORF">NQU54_47750</name>
</gene>
<feature type="non-terminal residue" evidence="1">
    <location>
        <position position="1"/>
    </location>
</feature>
<dbReference type="AlphaFoldDB" id="A0A9X2RZJ0"/>
<evidence type="ECO:0008006" key="3">
    <source>
        <dbReference type="Google" id="ProtNLM"/>
    </source>
</evidence>
<organism evidence="1 2">
    <name type="scientific">Streptomyces malaysiensis subsp. samsunensis</name>
    <dbReference type="NCBI Taxonomy" id="459658"/>
    <lineage>
        <taxon>Bacteria</taxon>
        <taxon>Bacillati</taxon>
        <taxon>Actinomycetota</taxon>
        <taxon>Actinomycetes</taxon>
        <taxon>Kitasatosporales</taxon>
        <taxon>Streptomycetaceae</taxon>
        <taxon>Streptomyces</taxon>
        <taxon>Streptomyces violaceusniger group</taxon>
    </lineage>
</organism>
<sequence length="267" mass="29702">CPVTRGSFTPRRHPRSDRTTRNHLYAALPALAFWATTRQSLREVTRDDVVAVLPVGGTDRSEMVSSLRSIFQVLHGRRRVFTNPTTRMKVGMPEPRTPVSMDVPVLRRLVNDSDRARAACGTLLIFHGLRPLQLRALSVTDVIDGRLAIEGRKILLAPQARAALKGYLVYREQKWPNSGNPHLFINQATAGHLTPVTGKWINKVLGTSAQALREDRILDEAHASEGDARRLADLFGLTVNAAQRYTATVDHVSFAEHHKRTGQDTTP</sequence>
<dbReference type="InterPro" id="IPR011010">
    <property type="entry name" value="DNA_brk_join_enz"/>
</dbReference>
<dbReference type="GO" id="GO:0003677">
    <property type="term" value="F:DNA binding"/>
    <property type="evidence" value="ECO:0007669"/>
    <property type="project" value="InterPro"/>
</dbReference>
<keyword evidence="2" id="KW-1185">Reference proteome</keyword>
<accession>A0A9X2RZJ0</accession>
<protein>
    <recommendedName>
        <fullName evidence="3">Tyr recombinase domain-containing protein</fullName>
    </recommendedName>
</protein>
<comment type="caution">
    <text evidence="1">The sequence shown here is derived from an EMBL/GenBank/DDBJ whole genome shotgun (WGS) entry which is preliminary data.</text>
</comment>
<name>A0A9X2RZJ0_STRMQ</name>